<evidence type="ECO:0000313" key="2">
    <source>
        <dbReference type="EMBL" id="CAH2284678.1"/>
    </source>
</evidence>
<accession>A0AAD1W4Z1</accession>
<name>A0AAD1W4Z1_PELCU</name>
<organism evidence="2 3">
    <name type="scientific">Pelobates cultripes</name>
    <name type="common">Western spadefoot toad</name>
    <dbReference type="NCBI Taxonomy" id="61616"/>
    <lineage>
        <taxon>Eukaryota</taxon>
        <taxon>Metazoa</taxon>
        <taxon>Chordata</taxon>
        <taxon>Craniata</taxon>
        <taxon>Vertebrata</taxon>
        <taxon>Euteleostomi</taxon>
        <taxon>Amphibia</taxon>
        <taxon>Batrachia</taxon>
        <taxon>Anura</taxon>
        <taxon>Pelobatoidea</taxon>
        <taxon>Pelobatidae</taxon>
        <taxon>Pelobates</taxon>
    </lineage>
</organism>
<protein>
    <submittedName>
        <fullName evidence="2">Uncharacterized protein</fullName>
    </submittedName>
</protein>
<proteinExistence type="predicted"/>
<sequence length="141" mass="15687">MTILPISQHTHAIGQPNTLQKTQDLHLHRLLPFFLLKNAPSRKRRPWAYTTRETPDWGTLLSGVYDTWDPANLPEPMPEPEPEAQMAAMGRRSQKQNSSSAHQDIGALLQKQAQPKMAPAESTPAAPPAAAPEHSPHFKHP</sequence>
<evidence type="ECO:0000256" key="1">
    <source>
        <dbReference type="SAM" id="MobiDB-lite"/>
    </source>
</evidence>
<reference evidence="2" key="1">
    <citation type="submission" date="2022-03" db="EMBL/GenBank/DDBJ databases">
        <authorList>
            <person name="Alioto T."/>
            <person name="Alioto T."/>
            <person name="Gomez Garrido J."/>
        </authorList>
    </citation>
    <scope>NUCLEOTIDE SEQUENCE</scope>
</reference>
<gene>
    <name evidence="2" type="ORF">PECUL_23A025652</name>
</gene>
<keyword evidence="3" id="KW-1185">Reference proteome</keyword>
<feature type="region of interest" description="Disordered" evidence="1">
    <location>
        <begin position="68"/>
        <end position="141"/>
    </location>
</feature>
<dbReference type="AlphaFoldDB" id="A0AAD1W4Z1"/>
<dbReference type="EMBL" id="OW240915">
    <property type="protein sequence ID" value="CAH2284678.1"/>
    <property type="molecule type" value="Genomic_DNA"/>
</dbReference>
<dbReference type="Proteomes" id="UP001295444">
    <property type="component" value="Chromosome 04"/>
</dbReference>
<evidence type="ECO:0000313" key="3">
    <source>
        <dbReference type="Proteomes" id="UP001295444"/>
    </source>
</evidence>